<protein>
    <submittedName>
        <fullName evidence="2">Uncharacterized protein</fullName>
    </submittedName>
</protein>
<reference evidence="2 3" key="1">
    <citation type="journal article" date="2014" name="Genome Announc.">
        <title>Draft Genome Sequence of Geobacillus icigianus Strain G1w1T Isolated from Hot Springs in the Valley of Geysers, Kamchatka (Russian Federation).</title>
        <authorList>
            <person name="Bryanskaya A.V."/>
            <person name="Rozanov A.S."/>
            <person name="Logacheva M.D."/>
            <person name="Kotenko A.V."/>
            <person name="Peltek S.E."/>
        </authorList>
    </citation>
    <scope>NUCLEOTIDE SEQUENCE [LARGE SCALE GENOMIC DNA]</scope>
    <source>
        <strain evidence="2 3">G1w1</strain>
    </source>
</reference>
<gene>
    <name evidence="2" type="ORF">EP10_003289</name>
</gene>
<dbReference type="EMBL" id="JPYA02000005">
    <property type="protein sequence ID" value="MEB3752374.1"/>
    <property type="molecule type" value="Genomic_DNA"/>
</dbReference>
<evidence type="ECO:0000256" key="1">
    <source>
        <dbReference type="SAM" id="Phobius"/>
    </source>
</evidence>
<sequence>MVSLFFNFLFFFLILILILIVVFHDFIPRKILAYLFPSLIFLIMFIPLLGHSTLLLNYQLRTQLDNLSVEKVNFRSDPKAVEEIRSLNHPLRFKILSKTKKGSHAFEFVLKMEDNQHQYFVRMRNYTEPFQWLPFNDFQINQVNKVK</sequence>
<proteinExistence type="predicted"/>
<keyword evidence="1" id="KW-1133">Transmembrane helix</keyword>
<feature type="transmembrane region" description="Helical" evidence="1">
    <location>
        <begin position="6"/>
        <end position="24"/>
    </location>
</feature>
<keyword evidence="3" id="KW-1185">Reference proteome</keyword>
<name>A0ABU6BKZ8_9BACL</name>
<keyword evidence="1" id="KW-0472">Membrane</keyword>
<evidence type="ECO:0000313" key="2">
    <source>
        <dbReference type="EMBL" id="MEB3752374.1"/>
    </source>
</evidence>
<accession>A0ABU6BKZ8</accession>
<feature type="transmembrane region" description="Helical" evidence="1">
    <location>
        <begin position="31"/>
        <end position="50"/>
    </location>
</feature>
<evidence type="ECO:0000313" key="3">
    <source>
        <dbReference type="Proteomes" id="UP000029267"/>
    </source>
</evidence>
<organism evidence="2 3">
    <name type="scientific">Geobacillus icigianus</name>
    <dbReference type="NCBI Taxonomy" id="1430331"/>
    <lineage>
        <taxon>Bacteria</taxon>
        <taxon>Bacillati</taxon>
        <taxon>Bacillota</taxon>
        <taxon>Bacilli</taxon>
        <taxon>Bacillales</taxon>
        <taxon>Anoxybacillaceae</taxon>
        <taxon>Geobacillus</taxon>
    </lineage>
</organism>
<dbReference type="Proteomes" id="UP000029267">
    <property type="component" value="Unassembled WGS sequence"/>
</dbReference>
<comment type="caution">
    <text evidence="2">The sequence shown here is derived from an EMBL/GenBank/DDBJ whole genome shotgun (WGS) entry which is preliminary data.</text>
</comment>
<keyword evidence="1" id="KW-0812">Transmembrane</keyword>